<protein>
    <recommendedName>
        <fullName evidence="3">F-box domain-containing protein</fullName>
    </recommendedName>
</protein>
<gene>
    <name evidence="1" type="ORF">THASP1DRAFT_29587</name>
</gene>
<keyword evidence="2" id="KW-1185">Reference proteome</keyword>
<accession>A0A4P9XT74</accession>
<evidence type="ECO:0000313" key="1">
    <source>
        <dbReference type="EMBL" id="RKP08620.1"/>
    </source>
</evidence>
<sequence>MNRVPAETVYRIVYLSDDEAALVALATTSRWLYACVAAQRKLWRLRFERDFPKQDENELRWLRHYARTHLAHLLFAEEQQETLLPTDELLDWFRVYCSRRATEYRWRHGLYKEYQPEQATGTHISGVRLQSVISVGRELEDIYIISQRIMAPQQQPVWVVEQLCWDGVDTDGMFVTEYRYSDEYLVIAIEARSMSVGSTNATLYAWHLNALYLPPRLIMSKFAGSINLYKNWLVVSKHYMDDNIPGIVLIFDLAKRTSHPGILEVEANRIHMQVATEDGIRLLWRDKIKLEASHATISWRLWDFASDRAPPTQCLAVCETQFYAGDRSLETCRIDDSRFVMYNRDYWENYTDTIPPTIALMEITESDTGVTMKEKWSTAQELNAVKPIVSRGMLLITVPLKGRRLLNLSDGSLIHDIPVATQYCWSGSGLYPLRSQWVNIGKNVTPEQLKANPSIISSGLEGSSASPNAMLSFTDGVPVVADVSI</sequence>
<dbReference type="AlphaFoldDB" id="A0A4P9XT74"/>
<reference evidence="2" key="1">
    <citation type="journal article" date="2018" name="Nat. Microbiol.">
        <title>Leveraging single-cell genomics to expand the fungal tree of life.</title>
        <authorList>
            <person name="Ahrendt S.R."/>
            <person name="Quandt C.A."/>
            <person name="Ciobanu D."/>
            <person name="Clum A."/>
            <person name="Salamov A."/>
            <person name="Andreopoulos B."/>
            <person name="Cheng J.F."/>
            <person name="Woyke T."/>
            <person name="Pelin A."/>
            <person name="Henrissat B."/>
            <person name="Reynolds N.K."/>
            <person name="Benny G.L."/>
            <person name="Smith M.E."/>
            <person name="James T.Y."/>
            <person name="Grigoriev I.V."/>
        </authorList>
    </citation>
    <scope>NUCLEOTIDE SEQUENCE [LARGE SCALE GENOMIC DNA]</scope>
    <source>
        <strain evidence="2">RSA 1356</strain>
    </source>
</reference>
<organism evidence="1 2">
    <name type="scientific">Thamnocephalis sphaerospora</name>
    <dbReference type="NCBI Taxonomy" id="78915"/>
    <lineage>
        <taxon>Eukaryota</taxon>
        <taxon>Fungi</taxon>
        <taxon>Fungi incertae sedis</taxon>
        <taxon>Zoopagomycota</taxon>
        <taxon>Zoopagomycotina</taxon>
        <taxon>Zoopagomycetes</taxon>
        <taxon>Zoopagales</taxon>
        <taxon>Sigmoideomycetaceae</taxon>
        <taxon>Thamnocephalis</taxon>
    </lineage>
</organism>
<proteinExistence type="predicted"/>
<dbReference type="EMBL" id="KZ992585">
    <property type="protein sequence ID" value="RKP08620.1"/>
    <property type="molecule type" value="Genomic_DNA"/>
</dbReference>
<evidence type="ECO:0008006" key="3">
    <source>
        <dbReference type="Google" id="ProtNLM"/>
    </source>
</evidence>
<evidence type="ECO:0000313" key="2">
    <source>
        <dbReference type="Proteomes" id="UP000271241"/>
    </source>
</evidence>
<name>A0A4P9XT74_9FUNG</name>
<dbReference type="Proteomes" id="UP000271241">
    <property type="component" value="Unassembled WGS sequence"/>
</dbReference>